<accession>A0AAV9LW40</accession>
<comment type="caution">
    <text evidence="2">The sequence shown here is derived from an EMBL/GenBank/DDBJ whole genome shotgun (WGS) entry which is preliminary data.</text>
</comment>
<feature type="compositionally biased region" description="Basic and acidic residues" evidence="1">
    <location>
        <begin position="1"/>
        <end position="22"/>
    </location>
</feature>
<proteinExistence type="predicted"/>
<evidence type="ECO:0000313" key="3">
    <source>
        <dbReference type="Proteomes" id="UP001311915"/>
    </source>
</evidence>
<dbReference type="EMBL" id="JAWPEI010000004">
    <property type="protein sequence ID" value="KAK4729936.1"/>
    <property type="molecule type" value="Genomic_DNA"/>
</dbReference>
<feature type="region of interest" description="Disordered" evidence="1">
    <location>
        <begin position="1"/>
        <end position="67"/>
    </location>
</feature>
<evidence type="ECO:0000256" key="1">
    <source>
        <dbReference type="SAM" id="MobiDB-lite"/>
    </source>
</evidence>
<organism evidence="2 3">
    <name type="scientific">Solanum pinnatisectum</name>
    <name type="common">tansyleaf nightshade</name>
    <dbReference type="NCBI Taxonomy" id="50273"/>
    <lineage>
        <taxon>Eukaryota</taxon>
        <taxon>Viridiplantae</taxon>
        <taxon>Streptophyta</taxon>
        <taxon>Embryophyta</taxon>
        <taxon>Tracheophyta</taxon>
        <taxon>Spermatophyta</taxon>
        <taxon>Magnoliopsida</taxon>
        <taxon>eudicotyledons</taxon>
        <taxon>Gunneridae</taxon>
        <taxon>Pentapetalae</taxon>
        <taxon>asterids</taxon>
        <taxon>lamiids</taxon>
        <taxon>Solanales</taxon>
        <taxon>Solanaceae</taxon>
        <taxon>Solanoideae</taxon>
        <taxon>Solaneae</taxon>
        <taxon>Solanum</taxon>
    </lineage>
</organism>
<protein>
    <submittedName>
        <fullName evidence="2">Uncharacterized protein</fullName>
    </submittedName>
</protein>
<keyword evidence="3" id="KW-1185">Reference proteome</keyword>
<dbReference type="AlphaFoldDB" id="A0AAV9LW40"/>
<reference evidence="2 3" key="1">
    <citation type="submission" date="2023-10" db="EMBL/GenBank/DDBJ databases">
        <title>Genome-Wide Identification Analysis in wild type Solanum Pinnatisectum Reveals Some Genes Defensing Phytophthora Infestans.</title>
        <authorList>
            <person name="Sun C."/>
        </authorList>
    </citation>
    <scope>NUCLEOTIDE SEQUENCE [LARGE SCALE GENOMIC DNA]</scope>
    <source>
        <strain evidence="2">LQN</strain>
        <tissue evidence="2">Leaf</tissue>
    </source>
</reference>
<dbReference type="Proteomes" id="UP001311915">
    <property type="component" value="Unassembled WGS sequence"/>
</dbReference>
<gene>
    <name evidence="2" type="ORF">R3W88_022924</name>
</gene>
<name>A0AAV9LW40_9SOLN</name>
<sequence>MDRDEKNDEEREDSQERHEHDIMGGNQSQDEWDEGDQLIKEKDSNEIGTLSNTINSLENSQREKNQQ</sequence>
<feature type="compositionally biased region" description="Polar residues" evidence="1">
    <location>
        <begin position="46"/>
        <end position="59"/>
    </location>
</feature>
<evidence type="ECO:0000313" key="2">
    <source>
        <dbReference type="EMBL" id="KAK4729936.1"/>
    </source>
</evidence>